<dbReference type="PRINTS" id="PR00419">
    <property type="entry name" value="ADXRDTASE"/>
</dbReference>
<evidence type="ECO:0000256" key="1">
    <source>
        <dbReference type="SAM" id="MobiDB-lite"/>
    </source>
</evidence>
<accession>A0A9P4T6I2</accession>
<reference evidence="3" key="1">
    <citation type="submission" date="2019-04" db="EMBL/GenBank/DDBJ databases">
        <title>Sequencing of skin fungus with MAO and IRED activity.</title>
        <authorList>
            <person name="Marsaioli A.J."/>
            <person name="Bonatto J.M.C."/>
            <person name="Reis Junior O."/>
        </authorList>
    </citation>
    <scope>NUCLEOTIDE SEQUENCE</scope>
    <source>
        <strain evidence="3">30M1</strain>
    </source>
</reference>
<feature type="region of interest" description="Disordered" evidence="1">
    <location>
        <begin position="580"/>
        <end position="600"/>
    </location>
</feature>
<keyword evidence="2" id="KW-0732">Signal</keyword>
<feature type="chain" id="PRO_5040418471" description="FAD/NAD(P)-binding domain-containing protein" evidence="2">
    <location>
        <begin position="23"/>
        <end position="625"/>
    </location>
</feature>
<dbReference type="AlphaFoldDB" id="A0A9P4T6I2"/>
<name>A0A9P4T6I2_CURKU</name>
<dbReference type="Pfam" id="PF13450">
    <property type="entry name" value="NAD_binding_8"/>
    <property type="match status" value="1"/>
</dbReference>
<evidence type="ECO:0000256" key="2">
    <source>
        <dbReference type="SAM" id="SignalP"/>
    </source>
</evidence>
<evidence type="ECO:0008006" key="5">
    <source>
        <dbReference type="Google" id="ProtNLM"/>
    </source>
</evidence>
<proteinExistence type="predicted"/>
<dbReference type="EMBL" id="SWKU01000030">
    <property type="protein sequence ID" value="KAF2995851.1"/>
    <property type="molecule type" value="Genomic_DNA"/>
</dbReference>
<dbReference type="Gene3D" id="3.50.50.60">
    <property type="entry name" value="FAD/NAD(P)-binding domain"/>
    <property type="match status" value="1"/>
</dbReference>
<organism evidence="3 4">
    <name type="scientific">Curvularia kusanoi</name>
    <name type="common">Cochliobolus kusanoi</name>
    <dbReference type="NCBI Taxonomy" id="90978"/>
    <lineage>
        <taxon>Eukaryota</taxon>
        <taxon>Fungi</taxon>
        <taxon>Dikarya</taxon>
        <taxon>Ascomycota</taxon>
        <taxon>Pezizomycotina</taxon>
        <taxon>Dothideomycetes</taxon>
        <taxon>Pleosporomycetidae</taxon>
        <taxon>Pleosporales</taxon>
        <taxon>Pleosporineae</taxon>
        <taxon>Pleosporaceae</taxon>
        <taxon>Curvularia</taxon>
    </lineage>
</organism>
<protein>
    <recommendedName>
        <fullName evidence="5">FAD/NAD(P)-binding domain-containing protein</fullName>
    </recommendedName>
</protein>
<feature type="compositionally biased region" description="Polar residues" evidence="1">
    <location>
        <begin position="580"/>
        <end position="599"/>
    </location>
</feature>
<dbReference type="InterPro" id="IPR036188">
    <property type="entry name" value="FAD/NAD-bd_sf"/>
</dbReference>
<feature type="signal peptide" evidence="2">
    <location>
        <begin position="1"/>
        <end position="22"/>
    </location>
</feature>
<keyword evidence="4" id="KW-1185">Reference proteome</keyword>
<dbReference type="Gene3D" id="1.10.405.20">
    <property type="match status" value="1"/>
</dbReference>
<dbReference type="Gene3D" id="3.30.70.1990">
    <property type="match status" value="1"/>
</dbReference>
<gene>
    <name evidence="3" type="ORF">E8E13_003148</name>
</gene>
<evidence type="ECO:0000313" key="4">
    <source>
        <dbReference type="Proteomes" id="UP000801428"/>
    </source>
</evidence>
<evidence type="ECO:0000313" key="3">
    <source>
        <dbReference type="EMBL" id="KAF2995851.1"/>
    </source>
</evidence>
<comment type="caution">
    <text evidence="3">The sequence shown here is derived from an EMBL/GenBank/DDBJ whole genome shotgun (WGS) entry which is preliminary data.</text>
</comment>
<sequence length="625" mass="67573">MKGTSTWALLLPLLSLTAVALPQPRHEKPPVCIIGAGPSGLSAAGKLEEKGIKAMIFDKQEEVGGKCQAWYDEQGNFHPLGAAFFSNATYTETLNILRTTNVTSTPFALAGARDMFRYNYTDGAIQPNPSLIPQFQAAVAAEIPRYVTLWNQRFRPYSVPAYKNGTPDEFTVSGSEWFRQNNFTALPILLVNPVALYGYGDINIVPALYILQYFTPDILTAFIGLHEVYYMDFHKMFVEYAASQLCKTPIKKSAEVRCIDRSGENPVIKYTEPCGNFYEWRKQECSSIIFAFPPNIENLERAGLDITEKEYNVFANVSTIQYYSSAVEFDLPFSVSYIANSTSPALPPPNDGEPVAVLRLDQQSNVSVAWSWGPYEFQTEEAARRLLQKSLSEINKDPRNATEKPQPVTDSDIKAFRKWDYFPHFDSQPLKNGAYSKFNCLQGHKKSYWASGLNGMEIVEWAVRGGQNVVDPEQSKSVLMVLATALPSDARSSAIASPSAFAADMSSALAAGNPPGWYASMPADVKSILPMLYPATAEATTTPVAVVSSTAVIGSISAMPTAGANSTAISAVHSATLSSADGTQSAHHSATGSPVPQSTGAASHAKAAVGAGLAGVAGFVAMLAL</sequence>
<dbReference type="SUPFAM" id="SSF51905">
    <property type="entry name" value="FAD/NAD(P)-binding domain"/>
    <property type="match status" value="1"/>
</dbReference>
<dbReference type="Proteomes" id="UP000801428">
    <property type="component" value="Unassembled WGS sequence"/>
</dbReference>
<dbReference type="OrthoDB" id="5046242at2759"/>